<evidence type="ECO:0000256" key="5">
    <source>
        <dbReference type="ARBA" id="ARBA00023136"/>
    </source>
</evidence>
<evidence type="ECO:0000256" key="6">
    <source>
        <dbReference type="SAM" id="Phobius"/>
    </source>
</evidence>
<feature type="transmembrane region" description="Helical" evidence="6">
    <location>
        <begin position="209"/>
        <end position="229"/>
    </location>
</feature>
<keyword evidence="3 6" id="KW-0812">Transmembrane</keyword>
<organism evidence="8">
    <name type="scientific">freshwater metagenome</name>
    <dbReference type="NCBI Taxonomy" id="449393"/>
    <lineage>
        <taxon>unclassified sequences</taxon>
        <taxon>metagenomes</taxon>
        <taxon>ecological metagenomes</taxon>
    </lineage>
</organism>
<feature type="transmembrane region" description="Helical" evidence="6">
    <location>
        <begin position="632"/>
        <end position="652"/>
    </location>
</feature>
<dbReference type="SUPFAM" id="SSF82866">
    <property type="entry name" value="Multidrug efflux transporter AcrB transmembrane domain"/>
    <property type="match status" value="2"/>
</dbReference>
<feature type="transmembrane region" description="Helical" evidence="6">
    <location>
        <begin position="519"/>
        <end position="540"/>
    </location>
</feature>
<comment type="subcellular location">
    <subcellularLocation>
        <location evidence="1">Cell membrane</location>
        <topology evidence="1">Multi-pass membrane protein</topology>
    </subcellularLocation>
</comment>
<dbReference type="InterPro" id="IPR004869">
    <property type="entry name" value="MMPL_dom"/>
</dbReference>
<keyword evidence="5 6" id="KW-0472">Membrane</keyword>
<gene>
    <name evidence="8" type="ORF">UFOPK3342_00994</name>
</gene>
<feature type="transmembrane region" description="Helical" evidence="6">
    <location>
        <begin position="545"/>
        <end position="564"/>
    </location>
</feature>
<evidence type="ECO:0000256" key="3">
    <source>
        <dbReference type="ARBA" id="ARBA00022692"/>
    </source>
</evidence>
<evidence type="ECO:0000313" key="8">
    <source>
        <dbReference type="EMBL" id="CAB4871348.1"/>
    </source>
</evidence>
<feature type="transmembrane region" description="Helical" evidence="6">
    <location>
        <begin position="584"/>
        <end position="605"/>
    </location>
</feature>
<evidence type="ECO:0000259" key="7">
    <source>
        <dbReference type="PROSITE" id="PS50156"/>
    </source>
</evidence>
<proteinExistence type="predicted"/>
<dbReference type="Gene3D" id="1.20.1640.10">
    <property type="entry name" value="Multidrug efflux transporter AcrB transmembrane domain"/>
    <property type="match status" value="2"/>
</dbReference>
<feature type="domain" description="SSD" evidence="7">
    <location>
        <begin position="209"/>
        <end position="334"/>
    </location>
</feature>
<accession>A0A6J7DPB9</accession>
<feature type="transmembrane region" description="Helical" evidence="6">
    <location>
        <begin position="369"/>
        <end position="391"/>
    </location>
</feature>
<keyword evidence="4 6" id="KW-1133">Transmembrane helix</keyword>
<evidence type="ECO:0000256" key="2">
    <source>
        <dbReference type="ARBA" id="ARBA00022475"/>
    </source>
</evidence>
<reference evidence="8" key="1">
    <citation type="submission" date="2020-05" db="EMBL/GenBank/DDBJ databases">
        <authorList>
            <person name="Chiriac C."/>
            <person name="Salcher M."/>
            <person name="Ghai R."/>
            <person name="Kavagutti S V."/>
        </authorList>
    </citation>
    <scope>NUCLEOTIDE SEQUENCE</scope>
</reference>
<keyword evidence="2" id="KW-1003">Cell membrane</keyword>
<dbReference type="PANTHER" id="PTHR33406">
    <property type="entry name" value="MEMBRANE PROTEIN MJ1562-RELATED"/>
    <property type="match status" value="1"/>
</dbReference>
<dbReference type="PANTHER" id="PTHR33406:SF11">
    <property type="entry name" value="MEMBRANE PROTEIN SCO6666-RELATED"/>
    <property type="match status" value="1"/>
</dbReference>
<dbReference type="InterPro" id="IPR000731">
    <property type="entry name" value="SSD"/>
</dbReference>
<feature type="transmembrane region" description="Helical" evidence="6">
    <location>
        <begin position="658"/>
        <end position="681"/>
    </location>
</feature>
<evidence type="ECO:0000256" key="1">
    <source>
        <dbReference type="ARBA" id="ARBA00004651"/>
    </source>
</evidence>
<dbReference type="InterPro" id="IPR050545">
    <property type="entry name" value="Mycobact_MmpL"/>
</dbReference>
<feature type="transmembrane region" description="Helical" evidence="6">
    <location>
        <begin position="235"/>
        <end position="254"/>
    </location>
</feature>
<name>A0A6J7DPB9_9ZZZZ</name>
<feature type="transmembrane region" description="Helical" evidence="6">
    <location>
        <begin position="180"/>
        <end position="202"/>
    </location>
</feature>
<feature type="transmembrane region" description="Helical" evidence="6">
    <location>
        <begin position="284"/>
        <end position="303"/>
    </location>
</feature>
<sequence length="703" mass="75050">MFEKLGIFIVKRRKAVLVLFLLATLLAGGVGSQAFGKLDTGGYSDENSESAKAFTYLIKKFKVQEPAAILVVDSGTTDINDPAVTTKVSALEQEIATVPGVSRTLSYWSAGNPASLKSIDGKAGFIFIFSSSDAFDWNALGNLGATIQKRFDGNYQGLTISAAGGAVITHAINQRIEKDLILAESIAIPLTFLLLLLVFGALVASAMPLFIGISGIFSSFLIIYLLTLFTNVSVFALNLITGLGLGLGIDYALLMVNRFREELHHGHSVEESVITTVKTAGKTVFYSGLTVLVTMASLLFFPLNFLKSFGYAGIAVITFAVFGAVIALPALLAILGTKIDKGVIRKSAITPKEEGRWAKTARAVMKRPIPIVIACLAILGVMAAPVMNIGFAQVDSRVLPASDPAARAAHIIETRFDGMAGSPIEIVIPNGVGKESEITTFLDKVRASNGVVNIGPIETFGKDIRVRVISSLASRTKESEKVIHSIRALDDRPVGMLIGGGAADFTDSQDGIAKKLPLALGWIALTVMILIFVFTGSIILPIKAVLLNGLSLAATLGAITWIFIDGHLKWLVGDFTVTGSLDTGSVILVAVVVFGLSMDYELFLLSRIREEHLTGKSNVESVAVGLQRSARIITAAALILAVVFATFVTSGVTSIKMLGFGVALAVLLDATLVRALLVPALMRLFGERNWWAPHWMQRFTLKH</sequence>
<feature type="transmembrane region" description="Helical" evidence="6">
    <location>
        <begin position="309"/>
        <end position="336"/>
    </location>
</feature>
<dbReference type="EMBL" id="CAFBLH010000031">
    <property type="protein sequence ID" value="CAB4871348.1"/>
    <property type="molecule type" value="Genomic_DNA"/>
</dbReference>
<dbReference type="GO" id="GO:0005886">
    <property type="term" value="C:plasma membrane"/>
    <property type="evidence" value="ECO:0007669"/>
    <property type="project" value="UniProtKB-SubCell"/>
</dbReference>
<evidence type="ECO:0000256" key="4">
    <source>
        <dbReference type="ARBA" id="ARBA00022989"/>
    </source>
</evidence>
<protein>
    <submittedName>
        <fullName evidence="8">Unannotated protein</fullName>
    </submittedName>
</protein>
<dbReference type="AlphaFoldDB" id="A0A6J7DPB9"/>
<dbReference type="PROSITE" id="PS50156">
    <property type="entry name" value="SSD"/>
    <property type="match status" value="1"/>
</dbReference>
<dbReference type="Pfam" id="PF03176">
    <property type="entry name" value="MMPL"/>
    <property type="match status" value="2"/>
</dbReference>